<dbReference type="EMBL" id="SJSN01000002">
    <property type="protein sequence ID" value="TCD12233.1"/>
    <property type="molecule type" value="Genomic_DNA"/>
</dbReference>
<keyword evidence="2" id="KW-1185">Reference proteome</keyword>
<name>A0A4R0P5Q1_9SPHI</name>
<evidence type="ECO:0000313" key="2">
    <source>
        <dbReference type="Proteomes" id="UP000291485"/>
    </source>
</evidence>
<accession>A0A4R0P5Q1</accession>
<protein>
    <submittedName>
        <fullName evidence="1">Uncharacterized protein</fullName>
    </submittedName>
</protein>
<gene>
    <name evidence="1" type="ORF">EZ449_03475</name>
</gene>
<comment type="caution">
    <text evidence="1">The sequence shown here is derived from an EMBL/GenBank/DDBJ whole genome shotgun (WGS) entry which is preliminary data.</text>
</comment>
<sequence>MLAKVLAQLKLKKTDISQDLYVEKVLPNAKTNSVMVIPKYRKNETDQYGGVYLELDAFVVIANNITGKILHKYHETNAWTSDAIAILGIIIDTGIYTLNSETRAFGIRVSYANGSQPNPYRRTDLSLFIRKDKSLKKVLKEYPMATSGGEWDTKCAGEFEETNAVIDIDGTKTNGLNNLIFKETIVTTKRVAKDDDCIEKKTTKYRSIKLKYNGVEYK</sequence>
<evidence type="ECO:0000313" key="1">
    <source>
        <dbReference type="EMBL" id="TCD12233.1"/>
    </source>
</evidence>
<reference evidence="1 2" key="1">
    <citation type="submission" date="2019-02" db="EMBL/GenBank/DDBJ databases">
        <title>Pedobacter sp. RP-3-11 sp. nov., isolated from Arctic soil.</title>
        <authorList>
            <person name="Dahal R.H."/>
        </authorList>
    </citation>
    <scope>NUCLEOTIDE SEQUENCE [LARGE SCALE GENOMIC DNA]</scope>
    <source>
        <strain evidence="1 2">RP-3-11</strain>
    </source>
</reference>
<dbReference type="Proteomes" id="UP000291485">
    <property type="component" value="Unassembled WGS sequence"/>
</dbReference>
<proteinExistence type="predicted"/>
<organism evidence="1 2">
    <name type="scientific">Pedobacter frigidisoli</name>
    <dbReference type="NCBI Taxonomy" id="2530455"/>
    <lineage>
        <taxon>Bacteria</taxon>
        <taxon>Pseudomonadati</taxon>
        <taxon>Bacteroidota</taxon>
        <taxon>Sphingobacteriia</taxon>
        <taxon>Sphingobacteriales</taxon>
        <taxon>Sphingobacteriaceae</taxon>
        <taxon>Pedobacter</taxon>
    </lineage>
</organism>
<dbReference type="AlphaFoldDB" id="A0A4R0P5Q1"/>
<dbReference type="OrthoDB" id="1187902at2"/>